<dbReference type="PANTHER" id="PTHR46359:SF2">
    <property type="entry name" value="GEO07743P1"/>
    <property type="match status" value="1"/>
</dbReference>
<dbReference type="GO" id="GO:0008270">
    <property type="term" value="F:zinc ion binding"/>
    <property type="evidence" value="ECO:0007669"/>
    <property type="project" value="UniProtKB-KW"/>
</dbReference>
<keyword evidence="7" id="KW-1185">Reference proteome</keyword>
<feature type="domain" description="RING-type" evidence="3">
    <location>
        <begin position="1099"/>
        <end position="1140"/>
    </location>
</feature>
<evidence type="ECO:0000313" key="4">
    <source>
        <dbReference type="EMBL" id="CAI3996697.1"/>
    </source>
</evidence>
<feature type="compositionally biased region" description="Basic and acidic residues" evidence="2">
    <location>
        <begin position="974"/>
        <end position="984"/>
    </location>
</feature>
<dbReference type="Gene3D" id="3.30.40.10">
    <property type="entry name" value="Zinc/RING finger domain, C3HC4 (zinc finger)"/>
    <property type="match status" value="1"/>
</dbReference>
<proteinExistence type="predicted"/>
<reference evidence="4" key="1">
    <citation type="submission" date="2022-10" db="EMBL/GenBank/DDBJ databases">
        <authorList>
            <person name="Chen Y."/>
            <person name="Dougan E. K."/>
            <person name="Chan C."/>
            <person name="Rhodes N."/>
            <person name="Thang M."/>
        </authorList>
    </citation>
    <scope>NUCLEOTIDE SEQUENCE</scope>
</reference>
<evidence type="ECO:0000313" key="7">
    <source>
        <dbReference type="Proteomes" id="UP001152797"/>
    </source>
</evidence>
<evidence type="ECO:0000259" key="3">
    <source>
        <dbReference type="PROSITE" id="PS50089"/>
    </source>
</evidence>
<evidence type="ECO:0000256" key="1">
    <source>
        <dbReference type="PROSITE-ProRule" id="PRU00175"/>
    </source>
</evidence>
<feature type="region of interest" description="Disordered" evidence="2">
    <location>
        <begin position="159"/>
        <end position="201"/>
    </location>
</feature>
<dbReference type="SMART" id="SM00184">
    <property type="entry name" value="RING"/>
    <property type="match status" value="1"/>
</dbReference>
<evidence type="ECO:0000256" key="2">
    <source>
        <dbReference type="SAM" id="MobiDB-lite"/>
    </source>
</evidence>
<dbReference type="SUPFAM" id="SSF57850">
    <property type="entry name" value="RING/U-box"/>
    <property type="match status" value="1"/>
</dbReference>
<keyword evidence="1" id="KW-0479">Metal-binding</keyword>
<protein>
    <submittedName>
        <fullName evidence="6">E3 ubiquitin-protein ligase RNF13</fullName>
    </submittedName>
</protein>
<gene>
    <name evidence="4" type="ORF">C1SCF055_LOCUS23150</name>
</gene>
<organism evidence="4">
    <name type="scientific">Cladocopium goreaui</name>
    <dbReference type="NCBI Taxonomy" id="2562237"/>
    <lineage>
        <taxon>Eukaryota</taxon>
        <taxon>Sar</taxon>
        <taxon>Alveolata</taxon>
        <taxon>Dinophyceae</taxon>
        <taxon>Suessiales</taxon>
        <taxon>Symbiodiniaceae</taxon>
        <taxon>Cladocopium</taxon>
    </lineage>
</organism>
<evidence type="ECO:0000313" key="5">
    <source>
        <dbReference type="EMBL" id="CAL1150072.1"/>
    </source>
</evidence>
<sequence>MVLKADSAGHVLRGVAIGGSTSSNSITTNLPAKPGPQTSGAEFGQAELYSATLYDSDASASPIGLGQERASAWFEQYNPQAQDNTKATQNLAARLDSARERRCRQLQQLQLQQLQQLQQQTSRVQEKLRQTKGTVEQATVTAAATKRCLRDAARARVQSALNEAQSPSGTCTSQPSHGSDEQVSSESKALVGDGQSRSQQKNIRLKAMDLAMEDIGRCCEMLRDVARCCVALSNLLDALDGQEFSTRSQVGRTIQRKLLACRALAKMHRKHPHWPGMLHVTAVPPVDAAPCKTSCGSVDWQAMRIMGICADWEAVDSGSIPSATARRSASLAQSASPRVRLKAMDLAMEDIGRCCEMLRDVARCCVALSNLLDALDGQEFSTRSQVGRTIQRKLLACRALAKMHNITVNSVNSVNSATAALLATLGAIMFIQHLTVKANDLRWIWSLRQLFSQAHGDRQTVHQSPQNLVDEEMNSVRLVHFTCIQQPLLHITWITMLGEYAVAAQEQTAIHFFWVVSVTLCYLAFMHVDRSPITADGARRMCIALQIMVILGNMSTALGPFDRYICLHVAEVTFHLNLSVIMADVYTSIPLSFCFCASTILSYAARHGTTSISGEFLMLQGFELWCFMMVPGLIESTARKRIDLAMQSKMANLMVSGFRRMIKGLCDGDLLLDTNFCIRGSSACLQRMLGTTREFSGVVLMDLMVEESKQRFIDFIDSSRDEDPGAPRCLRVAFKGHKVSEVSVDLFHVAMPDLHVPGNHHHIIALAEDVQPSPLPEAVPPAQDPPLLTHKGAPAPVEGDGISARGSATSCAEAVESFQELIEMNLFLDPYQKDDAFLDDIREAHFKFERKTSLPRISRGMPTLKRYVHPSDWETVDAYVEQVVSRIRTTPPKESGEPAECPALDLGPLLLRLPGETRAYLYARSVKVSSGIASELPSSKGGQPPASRLRVQLHVSEFYTGEWQRMPHGAPLPGRREDGREGDASCRPQTRRARIRELLKRLNLAQTPCMADVVRVDARQRQAKERHLRLAGSSSTPSTGALSPALSLRRSRSFMDLIGTSEENSSASRSSPVDPRFVEDVISRLPAKVATTMRRGEPCTICLEIPTSGEVVTTLPCCHWYHTECIREWLLHARLCPLCKTVVVPEELGI</sequence>
<dbReference type="PANTHER" id="PTHR46359">
    <property type="entry name" value="GEO07743P1"/>
    <property type="match status" value="1"/>
</dbReference>
<comment type="caution">
    <text evidence="4">The sequence shown here is derived from an EMBL/GenBank/DDBJ whole genome shotgun (WGS) entry which is preliminary data.</text>
</comment>
<dbReference type="AlphaFoldDB" id="A0A9P1G461"/>
<keyword evidence="1" id="KW-0863">Zinc-finger</keyword>
<dbReference type="PROSITE" id="PS50089">
    <property type="entry name" value="ZF_RING_2"/>
    <property type="match status" value="1"/>
</dbReference>
<dbReference type="EMBL" id="CAMXCT010002229">
    <property type="protein sequence ID" value="CAI3996697.1"/>
    <property type="molecule type" value="Genomic_DNA"/>
</dbReference>
<dbReference type="Proteomes" id="UP001152797">
    <property type="component" value="Unassembled WGS sequence"/>
</dbReference>
<evidence type="ECO:0000313" key="6">
    <source>
        <dbReference type="EMBL" id="CAL4784009.1"/>
    </source>
</evidence>
<dbReference type="OrthoDB" id="8062037at2759"/>
<feature type="region of interest" description="Disordered" evidence="2">
    <location>
        <begin position="964"/>
        <end position="989"/>
    </location>
</feature>
<accession>A0A9P1G461</accession>
<dbReference type="EMBL" id="CAMXCT030002229">
    <property type="protein sequence ID" value="CAL4784009.1"/>
    <property type="molecule type" value="Genomic_DNA"/>
</dbReference>
<dbReference type="InterPro" id="IPR001841">
    <property type="entry name" value="Znf_RING"/>
</dbReference>
<reference evidence="5" key="2">
    <citation type="submission" date="2024-04" db="EMBL/GenBank/DDBJ databases">
        <authorList>
            <person name="Chen Y."/>
            <person name="Shah S."/>
            <person name="Dougan E. K."/>
            <person name="Thang M."/>
            <person name="Chan C."/>
        </authorList>
    </citation>
    <scope>NUCLEOTIDE SEQUENCE [LARGE SCALE GENOMIC DNA]</scope>
</reference>
<name>A0A9P1G461_9DINO</name>
<feature type="region of interest" description="Disordered" evidence="2">
    <location>
        <begin position="1025"/>
        <end position="1045"/>
    </location>
</feature>
<dbReference type="InterPro" id="IPR013083">
    <property type="entry name" value="Znf_RING/FYVE/PHD"/>
</dbReference>
<dbReference type="Pfam" id="PF13639">
    <property type="entry name" value="zf-RING_2"/>
    <property type="match status" value="1"/>
</dbReference>
<keyword evidence="1" id="KW-0862">Zinc</keyword>
<feature type="compositionally biased region" description="Polar residues" evidence="2">
    <location>
        <begin position="159"/>
        <end position="187"/>
    </location>
</feature>
<dbReference type="InterPro" id="IPR052804">
    <property type="entry name" value="UEC_component"/>
</dbReference>
<dbReference type="EMBL" id="CAMXCT020002229">
    <property type="protein sequence ID" value="CAL1150072.1"/>
    <property type="molecule type" value="Genomic_DNA"/>
</dbReference>